<dbReference type="PANTHER" id="PTHR46638:SF1">
    <property type="entry name" value="CORRINOID ADENOSYLTRANSFERASE"/>
    <property type="match status" value="1"/>
</dbReference>
<dbReference type="GO" id="GO:0009236">
    <property type="term" value="P:cobalamin biosynthetic process"/>
    <property type="evidence" value="ECO:0007669"/>
    <property type="project" value="InterPro"/>
</dbReference>
<dbReference type="KEGG" id="kme:H0A61_01980"/>
<reference evidence="1" key="1">
    <citation type="submission" date="2020-07" db="EMBL/GenBank/DDBJ databases">
        <title>Koleobacter methoxysyntrophicus gen. nov., sp. nov., a novel anaerobic bacterium isolated from deep subsurface oil field and proposal of Koleobacterales ord. nov. in the phylum Firmicutes.</title>
        <authorList>
            <person name="Sakamoto S."/>
            <person name="Tamaki H."/>
        </authorList>
    </citation>
    <scope>NUCLEOTIDE SEQUENCE</scope>
    <source>
        <strain evidence="1">NRmbB1</strain>
    </source>
</reference>
<dbReference type="InterPro" id="IPR003724">
    <property type="entry name" value="CblAdoTrfase_CobA"/>
</dbReference>
<dbReference type="CDD" id="cd00561">
    <property type="entry name" value="CobA_ACA"/>
    <property type="match status" value="1"/>
</dbReference>
<name>A0A8A0RMG5_9FIRM</name>
<evidence type="ECO:0000313" key="2">
    <source>
        <dbReference type="Proteomes" id="UP000662904"/>
    </source>
</evidence>
<dbReference type="AlphaFoldDB" id="A0A8A0RMG5"/>
<dbReference type="RefSeq" id="WP_206706956.1">
    <property type="nucleotide sequence ID" value="NZ_CP059066.1"/>
</dbReference>
<dbReference type="SUPFAM" id="SSF52540">
    <property type="entry name" value="P-loop containing nucleoside triphosphate hydrolases"/>
    <property type="match status" value="1"/>
</dbReference>
<sequence length="197" mass="21946">MNKPFEKGLIQVYTGNSKGKTTAALGLTLRAVGHGLKVCIIQFLKGSMYTGELFSAQRLYPNVEIYQFGKNCPYASLIKDGFMKCIGCGECFVMREKITPVDREIVSKAVGFAEGVVLSEKYDIVVLDEISHGINVGLIDLNEVLELLNRKPERLELVLTGRNMPEEIIEAADLVTEMVEIKHPFKKGISSRRGIEY</sequence>
<accession>A0A8A0RMG5</accession>
<organism evidence="1 2">
    <name type="scientific">Koleobacter methoxysyntrophicus</name>
    <dbReference type="NCBI Taxonomy" id="2751313"/>
    <lineage>
        <taxon>Bacteria</taxon>
        <taxon>Bacillati</taxon>
        <taxon>Bacillota</taxon>
        <taxon>Clostridia</taxon>
        <taxon>Koleobacterales</taxon>
        <taxon>Koleobacteraceae</taxon>
        <taxon>Koleobacter</taxon>
    </lineage>
</organism>
<evidence type="ECO:0000313" key="1">
    <source>
        <dbReference type="EMBL" id="QSQ09605.1"/>
    </source>
</evidence>
<proteinExistence type="predicted"/>
<dbReference type="PANTHER" id="PTHR46638">
    <property type="entry name" value="CORRINOID ADENOSYLTRANSFERASE"/>
    <property type="match status" value="1"/>
</dbReference>
<dbReference type="Proteomes" id="UP000662904">
    <property type="component" value="Chromosome"/>
</dbReference>
<gene>
    <name evidence="1" type="primary">cobO</name>
    <name evidence="1" type="ORF">H0A61_01980</name>
</gene>
<dbReference type="GO" id="GO:0005524">
    <property type="term" value="F:ATP binding"/>
    <property type="evidence" value="ECO:0007669"/>
    <property type="project" value="InterPro"/>
</dbReference>
<keyword evidence="1" id="KW-0808">Transferase</keyword>
<protein>
    <submittedName>
        <fullName evidence="1">Cob(I)yrinic acid a,c-diamide adenosyltransferase</fullName>
        <ecNumber evidence="1">2.5.1.17</ecNumber>
    </submittedName>
</protein>
<dbReference type="PIRSF" id="PIRSF015617">
    <property type="entry name" value="Adensltrnsf_CobA"/>
    <property type="match status" value="1"/>
</dbReference>
<dbReference type="InterPro" id="IPR027417">
    <property type="entry name" value="P-loop_NTPase"/>
</dbReference>
<keyword evidence="2" id="KW-1185">Reference proteome</keyword>
<dbReference type="EMBL" id="CP059066">
    <property type="protein sequence ID" value="QSQ09605.1"/>
    <property type="molecule type" value="Genomic_DNA"/>
</dbReference>
<dbReference type="EC" id="2.5.1.17" evidence="1"/>
<dbReference type="Pfam" id="PF02572">
    <property type="entry name" value="CobA_CobO_BtuR"/>
    <property type="match status" value="1"/>
</dbReference>
<dbReference type="Gene3D" id="3.40.50.300">
    <property type="entry name" value="P-loop containing nucleotide triphosphate hydrolases"/>
    <property type="match status" value="1"/>
</dbReference>
<dbReference type="GO" id="GO:0008817">
    <property type="term" value="F:corrinoid adenosyltransferase activity"/>
    <property type="evidence" value="ECO:0007669"/>
    <property type="project" value="UniProtKB-EC"/>
</dbReference>